<dbReference type="InterPro" id="IPR006020">
    <property type="entry name" value="PTB/PI_dom"/>
</dbReference>
<keyword evidence="7" id="KW-1185">Reference proteome</keyword>
<evidence type="ECO:0000313" key="6">
    <source>
        <dbReference type="EMBL" id="KAF6031314.1"/>
    </source>
</evidence>
<evidence type="ECO:0000313" key="7">
    <source>
        <dbReference type="Proteomes" id="UP000593567"/>
    </source>
</evidence>
<accession>A0A7J7K032</accession>
<dbReference type="InterPro" id="IPR033929">
    <property type="entry name" value="Tensin_PTB"/>
</dbReference>
<comment type="similarity">
    <text evidence="1">Belongs to the PTEN phosphatase protein family.</text>
</comment>
<dbReference type="InterPro" id="IPR000980">
    <property type="entry name" value="SH2"/>
</dbReference>
<evidence type="ECO:0000256" key="3">
    <source>
        <dbReference type="PROSITE-ProRule" id="PRU00191"/>
    </source>
</evidence>
<dbReference type="Proteomes" id="UP000593567">
    <property type="component" value="Unassembled WGS sequence"/>
</dbReference>
<proteinExistence type="inferred from homology"/>
<feature type="domain" description="SH2" evidence="5">
    <location>
        <begin position="271"/>
        <end position="355"/>
    </location>
</feature>
<protein>
    <submittedName>
        <fullName evidence="6">TNS3</fullName>
    </submittedName>
</protein>
<dbReference type="SMART" id="SM00252">
    <property type="entry name" value="SH2"/>
    <property type="match status" value="1"/>
</dbReference>
<dbReference type="InterPro" id="IPR051484">
    <property type="entry name" value="Tensin_PTEN_phosphatase"/>
</dbReference>
<dbReference type="PROSITE" id="PS50001">
    <property type="entry name" value="SH2"/>
    <property type="match status" value="1"/>
</dbReference>
<evidence type="ECO:0000256" key="2">
    <source>
        <dbReference type="ARBA" id="ARBA00022999"/>
    </source>
</evidence>
<dbReference type="PANTHER" id="PTHR45734:SF10">
    <property type="entry name" value="BLISTERY, ISOFORM A"/>
    <property type="match status" value="1"/>
</dbReference>
<evidence type="ECO:0000259" key="5">
    <source>
        <dbReference type="PROSITE" id="PS50001"/>
    </source>
</evidence>
<dbReference type="EMBL" id="VXIV02001627">
    <property type="protein sequence ID" value="KAF6031314.1"/>
    <property type="molecule type" value="Genomic_DNA"/>
</dbReference>
<dbReference type="SMART" id="SM00462">
    <property type="entry name" value="PTB"/>
    <property type="match status" value="1"/>
</dbReference>
<organism evidence="6 7">
    <name type="scientific">Bugula neritina</name>
    <name type="common">Brown bryozoan</name>
    <name type="synonym">Sertularia neritina</name>
    <dbReference type="NCBI Taxonomy" id="10212"/>
    <lineage>
        <taxon>Eukaryota</taxon>
        <taxon>Metazoa</taxon>
        <taxon>Spiralia</taxon>
        <taxon>Lophotrochozoa</taxon>
        <taxon>Bryozoa</taxon>
        <taxon>Gymnolaemata</taxon>
        <taxon>Cheilostomatida</taxon>
        <taxon>Flustrina</taxon>
        <taxon>Buguloidea</taxon>
        <taxon>Bugulidae</taxon>
        <taxon>Bugula</taxon>
    </lineage>
</organism>
<evidence type="ECO:0000256" key="1">
    <source>
        <dbReference type="ARBA" id="ARBA00007881"/>
    </source>
</evidence>
<dbReference type="InterPro" id="IPR013625">
    <property type="entry name" value="PTB"/>
</dbReference>
<feature type="region of interest" description="Disordered" evidence="4">
    <location>
        <begin position="161"/>
        <end position="238"/>
    </location>
</feature>
<dbReference type="PANTHER" id="PTHR45734">
    <property type="entry name" value="TENSIN"/>
    <property type="match status" value="1"/>
</dbReference>
<dbReference type="InterPro" id="IPR036860">
    <property type="entry name" value="SH2_dom_sf"/>
</dbReference>
<name>A0A7J7K032_BUGNE</name>
<sequence>MSFTLASLSLRQLRQASGQGHNIIGRSHENLVTSPRLSHHHYFLGRTQRKEPLRRYASANNLPFGNAASQPNIQYRGGSAANLASTTPVLRISGDFEDMWSRHNAGSQHRPVYGREYGMSTSLGPQRVVSEKHMQESYSSHGQHMGGTSPMATYNQGVVHDGRGVIHDGSGVAVGSHQGTMGNNTAASQRYGYTTSHSYNSGLSHADHGNVLPPNQTLHVNTGHAHGGHSSASQHGHVQFSNGHAADHLEVFGSENNHVTAKFVKDTSKYWYKPAISREDVINQLKGTVPGTFIVRDSSSFPGAFGLAVYLIEPTAKGVKLKGCSNEPVFASLAALIYQHTITPLALPCKLLLPDPDRVNSFNMVGGVDQVDGSLSSPGMNGDVTSSASELLKHGAACSVVYLNNVDTESLTGPQAVSKAVQQTFTKGLLDTTVATFKVSNDGITVTDTNHRLFFRQHFPRDSVSFCGIDPADRRFTQTLDNGMNIKEARLFGFVAKKKKGGNHCLLFAEMDPEQPATAVVNFVTKVMMNK</sequence>
<dbReference type="SUPFAM" id="SSF50729">
    <property type="entry name" value="PH domain-like"/>
    <property type="match status" value="1"/>
</dbReference>
<dbReference type="Gene3D" id="3.30.505.10">
    <property type="entry name" value="SH2 domain"/>
    <property type="match status" value="1"/>
</dbReference>
<dbReference type="Gene3D" id="2.30.29.30">
    <property type="entry name" value="Pleckstrin-homology domain (PH domain)/Phosphotyrosine-binding domain (PTB)"/>
    <property type="match status" value="1"/>
</dbReference>
<feature type="compositionally biased region" description="Low complexity" evidence="4">
    <location>
        <begin position="228"/>
        <end position="237"/>
    </location>
</feature>
<keyword evidence="2 3" id="KW-0727">SH2 domain</keyword>
<comment type="caution">
    <text evidence="6">The sequence shown here is derived from an EMBL/GenBank/DDBJ whole genome shotgun (WGS) entry which is preliminary data.</text>
</comment>
<evidence type="ECO:0000256" key="4">
    <source>
        <dbReference type="SAM" id="MobiDB-lite"/>
    </source>
</evidence>
<reference evidence="6" key="1">
    <citation type="submission" date="2020-06" db="EMBL/GenBank/DDBJ databases">
        <title>Draft genome of Bugula neritina, a colonial animal packing powerful symbionts and potential medicines.</title>
        <authorList>
            <person name="Rayko M."/>
        </authorList>
    </citation>
    <scope>NUCLEOTIDE SEQUENCE [LARGE SCALE GENOMIC DNA]</scope>
    <source>
        <strain evidence="6">Kwan_BN1</strain>
    </source>
</reference>
<dbReference type="OrthoDB" id="6273691at2759"/>
<dbReference type="InterPro" id="IPR011993">
    <property type="entry name" value="PH-like_dom_sf"/>
</dbReference>
<dbReference type="Pfam" id="PF00017">
    <property type="entry name" value="SH2"/>
    <property type="match status" value="1"/>
</dbReference>
<feature type="compositionally biased region" description="Polar residues" evidence="4">
    <location>
        <begin position="177"/>
        <end position="203"/>
    </location>
</feature>
<dbReference type="Pfam" id="PF08416">
    <property type="entry name" value="PTB"/>
    <property type="match status" value="1"/>
</dbReference>
<dbReference type="SUPFAM" id="SSF55550">
    <property type="entry name" value="SH2 domain"/>
    <property type="match status" value="1"/>
</dbReference>
<gene>
    <name evidence="6" type="ORF">EB796_010373</name>
</gene>
<dbReference type="CDD" id="cd01213">
    <property type="entry name" value="PTB_tensin"/>
    <property type="match status" value="1"/>
</dbReference>
<dbReference type="GO" id="GO:0005925">
    <property type="term" value="C:focal adhesion"/>
    <property type="evidence" value="ECO:0007669"/>
    <property type="project" value="TreeGrafter"/>
</dbReference>
<dbReference type="AlphaFoldDB" id="A0A7J7K032"/>